<name>A0ABM7ZGU6_9BACT</name>
<accession>A0ABM7ZGU6</accession>
<evidence type="ECO:0000313" key="2">
    <source>
        <dbReference type="EMBL" id="BDL44027.1"/>
    </source>
</evidence>
<evidence type="ECO:0000256" key="1">
    <source>
        <dbReference type="SAM" id="Phobius"/>
    </source>
</evidence>
<proteinExistence type="predicted"/>
<reference evidence="2" key="1">
    <citation type="submission" date="2022-06" db="EMBL/GenBank/DDBJ databases">
        <title>Akkermansia biwalacus sp. nov., an anaerobic mucin-degrading bacterium isolated from human intestine.</title>
        <authorList>
            <person name="Kobayashi Y."/>
            <person name="Inoue S."/>
            <person name="Kawahara T."/>
            <person name="Kohda N."/>
        </authorList>
    </citation>
    <scope>NUCLEOTIDE SEQUENCE</scope>
    <source>
        <strain evidence="2">WON2089</strain>
    </source>
</reference>
<evidence type="ECO:0008006" key="4">
    <source>
        <dbReference type="Google" id="ProtNLM"/>
    </source>
</evidence>
<dbReference type="EMBL" id="AP025943">
    <property type="protein sequence ID" value="BDL44027.1"/>
    <property type="molecule type" value="Genomic_DNA"/>
</dbReference>
<dbReference type="RefSeq" id="WP_215435886.1">
    <property type="nucleotide sequence ID" value="NZ_AP025943.1"/>
</dbReference>
<keyword evidence="1" id="KW-0812">Transmembrane</keyword>
<gene>
    <name evidence="2" type="ORF">Abiwalacus_16010</name>
</gene>
<protein>
    <recommendedName>
        <fullName evidence="4">DUF3592 domain-containing protein</fullName>
    </recommendedName>
</protein>
<organism evidence="2 3">
    <name type="scientific">Akkermansia biwaensis</name>
    <dbReference type="NCBI Taxonomy" id="2946555"/>
    <lineage>
        <taxon>Bacteria</taxon>
        <taxon>Pseudomonadati</taxon>
        <taxon>Verrucomicrobiota</taxon>
        <taxon>Verrucomicrobiia</taxon>
        <taxon>Verrucomicrobiales</taxon>
        <taxon>Akkermansiaceae</taxon>
        <taxon>Akkermansia</taxon>
    </lineage>
</organism>
<keyword evidence="1" id="KW-0472">Membrane</keyword>
<keyword evidence="1" id="KW-1133">Transmembrane helix</keyword>
<keyword evidence="3" id="KW-1185">Reference proteome</keyword>
<feature type="transmembrane region" description="Helical" evidence="1">
    <location>
        <begin position="30"/>
        <end position="48"/>
    </location>
</feature>
<dbReference type="Proteomes" id="UP001062263">
    <property type="component" value="Chromosome"/>
</dbReference>
<sequence>MKYVRRKEKELLFPSRSGEFWRDFFSVPWFGWYWLLAWGMAALSLYALGKAGGMCLDKHRFAQESLCTEGRVMSVTQEFFGSVRRYGRIPVWAPRVRFLEQGGGGEVTFQSPSFLFWSDYSKGDAVRVCYLPGNPENARVADGFIWWPESSTALWLAAFLIAGEITLCLKRDARSAVGE</sequence>
<evidence type="ECO:0000313" key="3">
    <source>
        <dbReference type="Proteomes" id="UP001062263"/>
    </source>
</evidence>